<proteinExistence type="predicted"/>
<dbReference type="AlphaFoldDB" id="A0A4Z2JA64"/>
<evidence type="ECO:0000256" key="1">
    <source>
        <dbReference type="SAM" id="MobiDB-lite"/>
    </source>
</evidence>
<evidence type="ECO:0000313" key="3">
    <source>
        <dbReference type="Proteomes" id="UP000314294"/>
    </source>
</evidence>
<organism evidence="2 3">
    <name type="scientific">Liparis tanakae</name>
    <name type="common">Tanaka's snailfish</name>
    <dbReference type="NCBI Taxonomy" id="230148"/>
    <lineage>
        <taxon>Eukaryota</taxon>
        <taxon>Metazoa</taxon>
        <taxon>Chordata</taxon>
        <taxon>Craniata</taxon>
        <taxon>Vertebrata</taxon>
        <taxon>Euteleostomi</taxon>
        <taxon>Actinopterygii</taxon>
        <taxon>Neopterygii</taxon>
        <taxon>Teleostei</taxon>
        <taxon>Neoteleostei</taxon>
        <taxon>Acanthomorphata</taxon>
        <taxon>Eupercaria</taxon>
        <taxon>Perciformes</taxon>
        <taxon>Cottioidei</taxon>
        <taxon>Cottales</taxon>
        <taxon>Liparidae</taxon>
        <taxon>Liparis</taxon>
    </lineage>
</organism>
<gene>
    <name evidence="2" type="ORF">EYF80_003377</name>
</gene>
<keyword evidence="3" id="KW-1185">Reference proteome</keyword>
<dbReference type="Proteomes" id="UP000314294">
    <property type="component" value="Unassembled WGS sequence"/>
</dbReference>
<accession>A0A4Z2JA64</accession>
<sequence length="69" mass="7774">MSSGGFNICRCRRRPPTHRGENESLTGKPADPIRQHWDRGGQRFSGLNSDGEEDHVHMVQPHLAPQISQ</sequence>
<feature type="compositionally biased region" description="Basic and acidic residues" evidence="1">
    <location>
        <begin position="31"/>
        <end position="41"/>
    </location>
</feature>
<evidence type="ECO:0000313" key="2">
    <source>
        <dbReference type="EMBL" id="TNN86292.1"/>
    </source>
</evidence>
<reference evidence="2 3" key="1">
    <citation type="submission" date="2019-03" db="EMBL/GenBank/DDBJ databases">
        <title>First draft genome of Liparis tanakae, snailfish: a comprehensive survey of snailfish specific genes.</title>
        <authorList>
            <person name="Kim W."/>
            <person name="Song I."/>
            <person name="Jeong J.-H."/>
            <person name="Kim D."/>
            <person name="Kim S."/>
            <person name="Ryu S."/>
            <person name="Song J.Y."/>
            <person name="Lee S.K."/>
        </authorList>
    </citation>
    <scope>NUCLEOTIDE SEQUENCE [LARGE SCALE GENOMIC DNA]</scope>
    <source>
        <tissue evidence="2">Muscle</tissue>
    </source>
</reference>
<feature type="region of interest" description="Disordered" evidence="1">
    <location>
        <begin position="1"/>
        <end position="69"/>
    </location>
</feature>
<comment type="caution">
    <text evidence="2">The sequence shown here is derived from an EMBL/GenBank/DDBJ whole genome shotgun (WGS) entry which is preliminary data.</text>
</comment>
<protein>
    <submittedName>
        <fullName evidence="2">Uncharacterized protein</fullName>
    </submittedName>
</protein>
<dbReference type="EMBL" id="SRLO01000016">
    <property type="protein sequence ID" value="TNN86292.1"/>
    <property type="molecule type" value="Genomic_DNA"/>
</dbReference>
<name>A0A4Z2JA64_9TELE</name>